<organism evidence="3">
    <name type="scientific">Soboliphyme baturini</name>
    <dbReference type="NCBI Taxonomy" id="241478"/>
    <lineage>
        <taxon>Eukaryota</taxon>
        <taxon>Metazoa</taxon>
        <taxon>Ecdysozoa</taxon>
        <taxon>Nematoda</taxon>
        <taxon>Enoplea</taxon>
        <taxon>Dorylaimia</taxon>
        <taxon>Dioctophymatida</taxon>
        <taxon>Dioctophymatoidea</taxon>
        <taxon>Soboliphymatidae</taxon>
        <taxon>Soboliphyme</taxon>
    </lineage>
</organism>
<proteinExistence type="predicted"/>
<dbReference type="OrthoDB" id="5851910at2759"/>
<dbReference type="WBParaSite" id="SBAD_0000940001-mRNA-1">
    <property type="protein sequence ID" value="SBAD_0000940001-mRNA-1"/>
    <property type="gene ID" value="SBAD_0000940001"/>
</dbReference>
<protein>
    <submittedName>
        <fullName evidence="3">Integrase_H2C2 domain-containing protein</fullName>
    </submittedName>
</protein>
<reference evidence="3" key="1">
    <citation type="submission" date="2016-06" db="UniProtKB">
        <authorList>
            <consortium name="WormBaseParasite"/>
        </authorList>
    </citation>
    <scope>IDENTIFICATION</scope>
</reference>
<reference evidence="1 2" key="2">
    <citation type="submission" date="2018-11" db="EMBL/GenBank/DDBJ databases">
        <authorList>
            <consortium name="Pathogen Informatics"/>
        </authorList>
    </citation>
    <scope>NUCLEOTIDE SEQUENCE [LARGE SCALE GENOMIC DNA]</scope>
</reference>
<dbReference type="AlphaFoldDB" id="A0A183IZM5"/>
<evidence type="ECO:0000313" key="2">
    <source>
        <dbReference type="Proteomes" id="UP000270296"/>
    </source>
</evidence>
<keyword evidence="2" id="KW-1185">Reference proteome</keyword>
<evidence type="ECO:0000313" key="3">
    <source>
        <dbReference type="WBParaSite" id="SBAD_0000940001-mRNA-1"/>
    </source>
</evidence>
<gene>
    <name evidence="1" type="ORF">SBAD_LOCUS9073</name>
</gene>
<evidence type="ECO:0000313" key="1">
    <source>
        <dbReference type="EMBL" id="VDP21011.1"/>
    </source>
</evidence>
<dbReference type="Proteomes" id="UP000270296">
    <property type="component" value="Unassembled WGS sequence"/>
</dbReference>
<dbReference type="EMBL" id="UZAM01012282">
    <property type="protein sequence ID" value="VDP21011.1"/>
    <property type="molecule type" value="Genomic_DNA"/>
</dbReference>
<accession>A0A183IZM5</accession>
<name>A0A183IZM5_9BILA</name>
<sequence>MKKEWLFRHRFKPPSFASYTTLIPVLAEWRGVDADIENLVRNCHQCQLAAESPCKTELFSWPQAEHP</sequence>